<name>A0A0G1CEI5_9BACT</name>
<evidence type="ECO:0008006" key="4">
    <source>
        <dbReference type="Google" id="ProtNLM"/>
    </source>
</evidence>
<dbReference type="Proteomes" id="UP000034543">
    <property type="component" value="Unassembled WGS sequence"/>
</dbReference>
<dbReference type="InterPro" id="IPR018650">
    <property type="entry name" value="STSV1_Orf64"/>
</dbReference>
<dbReference type="Pfam" id="PF09852">
    <property type="entry name" value="DUF2079"/>
    <property type="match status" value="1"/>
</dbReference>
<gene>
    <name evidence="2" type="ORF">UV59_C0029G0024</name>
</gene>
<dbReference type="EMBL" id="LCFB01000029">
    <property type="protein sequence ID" value="KKS83952.1"/>
    <property type="molecule type" value="Genomic_DNA"/>
</dbReference>
<feature type="transmembrane region" description="Helical" evidence="1">
    <location>
        <begin position="179"/>
        <end position="206"/>
    </location>
</feature>
<accession>A0A0G1CEI5</accession>
<feature type="transmembrane region" description="Helical" evidence="1">
    <location>
        <begin position="342"/>
        <end position="362"/>
    </location>
</feature>
<feature type="transmembrane region" description="Helical" evidence="1">
    <location>
        <begin position="271"/>
        <end position="292"/>
    </location>
</feature>
<feature type="transmembrane region" description="Helical" evidence="1">
    <location>
        <begin position="154"/>
        <end position="172"/>
    </location>
</feature>
<sequence length="477" mass="54961">MKRLTFFLRPFNYPRLEIIFVVVFITVYSLAAISVSLNRYWQYDAFWYDLGIFDTTVWKWSRFELPVIAHLAPPLGKLVWADHFNPTIIFLSPVYWLTSRTEIILVTQVVAVAISTLIAYLTARRVVSNSLVRVTLIASFLGFVGLQNALYTDVHNIVFALPLVMAVIWALVSKKWRWYWLFLLLTLGIQENMAGVAVGIGMFLILRKERQLKVGIATIFLGLVYGLLVIKLIIPAISGFPYKYQPDLPVVWHEWLTRFILPVDLKLRTIALTYATFGLLPVFAFSTLPLVIAHFLERFVLNSAATRWDLGFHYNVLLSPIMFLGTLEVITQLQIHKKWRRLLPIWGIATIALVLFLHRFYLHGPLMLATHPVFYEQTARNKRMLDGFVSQIPRSGLLMTMNNLAAHFTHQEVILLHRNYKNIQPDVVALDLRPGQNANNFYPLSFDETKNLVASLSADVNYEKRGITDSQFIYTRK</sequence>
<evidence type="ECO:0000256" key="1">
    <source>
        <dbReference type="SAM" id="Phobius"/>
    </source>
</evidence>
<feature type="transmembrane region" description="Helical" evidence="1">
    <location>
        <begin position="20"/>
        <end position="41"/>
    </location>
</feature>
<feature type="transmembrane region" description="Helical" evidence="1">
    <location>
        <begin position="130"/>
        <end position="148"/>
    </location>
</feature>
<dbReference type="STRING" id="1618436.UV59_C0029G0024"/>
<evidence type="ECO:0000313" key="2">
    <source>
        <dbReference type="EMBL" id="KKS83952.1"/>
    </source>
</evidence>
<reference evidence="2 3" key="1">
    <citation type="journal article" date="2015" name="Nature">
        <title>rRNA introns, odd ribosomes, and small enigmatic genomes across a large radiation of phyla.</title>
        <authorList>
            <person name="Brown C.T."/>
            <person name="Hug L.A."/>
            <person name="Thomas B.C."/>
            <person name="Sharon I."/>
            <person name="Castelle C.J."/>
            <person name="Singh A."/>
            <person name="Wilkins M.J."/>
            <person name="Williams K.H."/>
            <person name="Banfield J.F."/>
        </authorList>
    </citation>
    <scope>NUCLEOTIDE SEQUENCE [LARGE SCALE GENOMIC DNA]</scope>
</reference>
<proteinExistence type="predicted"/>
<comment type="caution">
    <text evidence="2">The sequence shown here is derived from an EMBL/GenBank/DDBJ whole genome shotgun (WGS) entry which is preliminary data.</text>
</comment>
<feature type="transmembrane region" description="Helical" evidence="1">
    <location>
        <begin position="212"/>
        <end position="234"/>
    </location>
</feature>
<keyword evidence="1" id="KW-0812">Transmembrane</keyword>
<feature type="transmembrane region" description="Helical" evidence="1">
    <location>
        <begin position="312"/>
        <end position="330"/>
    </location>
</feature>
<protein>
    <recommendedName>
        <fullName evidence="4">Glycosyltransferase RgtA/B/C/D-like domain-containing protein</fullName>
    </recommendedName>
</protein>
<feature type="transmembrane region" description="Helical" evidence="1">
    <location>
        <begin position="103"/>
        <end position="123"/>
    </location>
</feature>
<dbReference type="AlphaFoldDB" id="A0A0G1CEI5"/>
<evidence type="ECO:0000313" key="3">
    <source>
        <dbReference type="Proteomes" id="UP000034543"/>
    </source>
</evidence>
<organism evidence="2 3">
    <name type="scientific">Candidatus Gottesmanbacteria bacterium GW2011_GWA1_43_11</name>
    <dbReference type="NCBI Taxonomy" id="1618436"/>
    <lineage>
        <taxon>Bacteria</taxon>
        <taxon>Candidatus Gottesmaniibacteriota</taxon>
    </lineage>
</organism>
<keyword evidence="1" id="KW-0472">Membrane</keyword>
<keyword evidence="1" id="KW-1133">Transmembrane helix</keyword>